<dbReference type="SMART" id="SM00487">
    <property type="entry name" value="DEXDc"/>
    <property type="match status" value="1"/>
</dbReference>
<dbReference type="AlphaFoldDB" id="A0A8S1D9I3"/>
<dbReference type="SUPFAM" id="SSF52540">
    <property type="entry name" value="P-loop containing nucleoside triphosphate hydrolases"/>
    <property type="match status" value="2"/>
</dbReference>
<dbReference type="SMART" id="SM00490">
    <property type="entry name" value="HELICc"/>
    <property type="match status" value="1"/>
</dbReference>
<dbReference type="InterPro" id="IPR027417">
    <property type="entry name" value="P-loop_NTPase"/>
</dbReference>
<dbReference type="CDD" id="cd18010">
    <property type="entry name" value="DEXHc_HARP_SMARCAL1"/>
    <property type="match status" value="1"/>
</dbReference>
<dbReference type="EMBL" id="CADEPI010000136">
    <property type="protein sequence ID" value="CAB3376895.1"/>
    <property type="molecule type" value="Genomic_DNA"/>
</dbReference>
<evidence type="ECO:0000259" key="6">
    <source>
        <dbReference type="PROSITE" id="PS51192"/>
    </source>
</evidence>
<dbReference type="Pfam" id="PF00176">
    <property type="entry name" value="SNF2-rel_dom"/>
    <property type="match status" value="1"/>
</dbReference>
<evidence type="ECO:0008006" key="11">
    <source>
        <dbReference type="Google" id="ProtNLM"/>
    </source>
</evidence>
<dbReference type="GO" id="GO:0031297">
    <property type="term" value="P:replication fork processing"/>
    <property type="evidence" value="ECO:0007669"/>
    <property type="project" value="TreeGrafter"/>
</dbReference>
<dbReference type="OrthoDB" id="2801544at2759"/>
<dbReference type="InterPro" id="IPR000330">
    <property type="entry name" value="SNF2_N"/>
</dbReference>
<dbReference type="PROSITE" id="PS51194">
    <property type="entry name" value="HELICASE_CTER"/>
    <property type="match status" value="1"/>
</dbReference>
<evidence type="ECO:0000259" key="7">
    <source>
        <dbReference type="PROSITE" id="PS51194"/>
    </source>
</evidence>
<dbReference type="PANTHER" id="PTHR45766:SF6">
    <property type="entry name" value="SWI_SNF-RELATED MATRIX-ASSOCIATED ACTIN-DEPENDENT REGULATOR OF CHROMATIN SUBFAMILY A-LIKE PROTEIN 1"/>
    <property type="match status" value="1"/>
</dbReference>
<dbReference type="FunFam" id="3.40.50.300:FF:003021">
    <property type="entry name" value="Uncharacterized protein (Fragment)"/>
    <property type="match status" value="1"/>
</dbReference>
<dbReference type="PROSITE" id="PS51467">
    <property type="entry name" value="HARP"/>
    <property type="match status" value="1"/>
</dbReference>
<keyword evidence="2" id="KW-0378">Hydrolase</keyword>
<sequence>MSSLTAEQRQRIEENRKRAQELKKKAATAAAAPANNNSAASSSVQGSKPVPSKSFYGPNSKKPLDVTVAKKPKLETKEVPKSSMPSQANQGICKLLSKDRFKVAMGYNQQVIEIFKSIPSRQYDAIAKIWTFQLKDHNKLKEAVKAVKPPFYLTPIPAKIVELMQQPSASTEDIDLSSLDPVCRDALMPFQVDGIKFCISKGGRAMLADDMGLGKTIQALAVANYYKEDWPLLIVCPSSVRFSWAESFRMWLPSVPWHEVVVMTNGKEFVADARILIISYDLLTRQKDMLEKMKFGVVIMDESHSVKNTKSKRSEAAGKLVRSAKRLLMLTGTPALSRPIELYSQLNIIRPNALMKLHEYGVRYCAAKETNWGWDYSGSCNMDELSIVLKECFMIRRLKKDVLTQLPGKFRQTVVLPVGSIIKEQKELEAAKARLLNVNSNSEKHGALLHYFHETSYIKIKAICDYIVELLEEGKKFLCFAHHKAVLDAVCDRVIRSKFRYIRIDGETSSAARLEACQTFQEDPACKVAVLSIMAANSGITLTAAHMVVFAELFWNPGIMLQAEDRVHRIGQQNTVVVQYLVAKDTSDDHMWNLLQKKLAVLNKAGLNQDNLTDTSSTRVLQDTDQNKITKYIQKTSKDEEEEDMLDDVDWDAIDAEVSACSK</sequence>
<dbReference type="GO" id="GO:0016787">
    <property type="term" value="F:hydrolase activity"/>
    <property type="evidence" value="ECO:0007669"/>
    <property type="project" value="UniProtKB-KW"/>
</dbReference>
<evidence type="ECO:0000259" key="8">
    <source>
        <dbReference type="PROSITE" id="PS51467"/>
    </source>
</evidence>
<dbReference type="CDD" id="cd18793">
    <property type="entry name" value="SF2_C_SNF"/>
    <property type="match status" value="1"/>
</dbReference>
<dbReference type="Gene3D" id="3.40.50.10810">
    <property type="entry name" value="Tandem AAA-ATPase domain"/>
    <property type="match status" value="1"/>
</dbReference>
<feature type="domain" description="Helicase C-terminal" evidence="7">
    <location>
        <begin position="462"/>
        <end position="618"/>
    </location>
</feature>
<reference evidence="9 10" key="1">
    <citation type="submission" date="2020-04" db="EMBL/GenBank/DDBJ databases">
        <authorList>
            <person name="Alioto T."/>
            <person name="Alioto T."/>
            <person name="Gomez Garrido J."/>
        </authorList>
    </citation>
    <scope>NUCLEOTIDE SEQUENCE [LARGE SCALE GENOMIC DNA]</scope>
</reference>
<name>A0A8S1D9I3_9INSE</name>
<dbReference type="InterPro" id="IPR010003">
    <property type="entry name" value="HARP_dom"/>
</dbReference>
<feature type="domain" description="HARP" evidence="8">
    <location>
        <begin position="83"/>
        <end position="157"/>
    </location>
</feature>
<evidence type="ECO:0000256" key="1">
    <source>
        <dbReference type="ARBA" id="ARBA00004123"/>
    </source>
</evidence>
<comment type="subcellular location">
    <subcellularLocation>
        <location evidence="1">Nucleus</location>
    </subcellularLocation>
</comment>
<dbReference type="GO" id="GO:0005524">
    <property type="term" value="F:ATP binding"/>
    <property type="evidence" value="ECO:0007669"/>
    <property type="project" value="InterPro"/>
</dbReference>
<feature type="compositionally biased region" description="Basic and acidic residues" evidence="5">
    <location>
        <begin position="8"/>
        <end position="24"/>
    </location>
</feature>
<dbReference type="Pfam" id="PF00271">
    <property type="entry name" value="Helicase_C"/>
    <property type="match status" value="1"/>
</dbReference>
<evidence type="ECO:0000313" key="9">
    <source>
        <dbReference type="EMBL" id="CAB3376895.1"/>
    </source>
</evidence>
<evidence type="ECO:0000256" key="2">
    <source>
        <dbReference type="ARBA" id="ARBA00022801"/>
    </source>
</evidence>
<feature type="domain" description="Helicase ATP-binding" evidence="6">
    <location>
        <begin position="196"/>
        <end position="352"/>
    </location>
</feature>
<organism evidence="9 10">
    <name type="scientific">Cloeon dipterum</name>
    <dbReference type="NCBI Taxonomy" id="197152"/>
    <lineage>
        <taxon>Eukaryota</taxon>
        <taxon>Metazoa</taxon>
        <taxon>Ecdysozoa</taxon>
        <taxon>Arthropoda</taxon>
        <taxon>Hexapoda</taxon>
        <taxon>Insecta</taxon>
        <taxon>Pterygota</taxon>
        <taxon>Palaeoptera</taxon>
        <taxon>Ephemeroptera</taxon>
        <taxon>Pisciforma</taxon>
        <taxon>Baetidae</taxon>
        <taxon>Cloeon</taxon>
    </lineage>
</organism>
<comment type="similarity">
    <text evidence="4">Belongs to the SNF2/RAD54 helicase family. SMARCAL1 subfamily.</text>
</comment>
<dbReference type="PANTHER" id="PTHR45766">
    <property type="entry name" value="DNA ANNEALING HELICASE AND ENDONUCLEASE ZRANB3 FAMILY MEMBER"/>
    <property type="match status" value="1"/>
</dbReference>
<evidence type="ECO:0000256" key="4">
    <source>
        <dbReference type="PROSITE-ProRule" id="PRU00800"/>
    </source>
</evidence>
<proteinExistence type="inferred from homology"/>
<dbReference type="InterPro" id="IPR001650">
    <property type="entry name" value="Helicase_C-like"/>
</dbReference>
<evidence type="ECO:0000256" key="5">
    <source>
        <dbReference type="SAM" id="MobiDB-lite"/>
    </source>
</evidence>
<protein>
    <recommendedName>
        <fullName evidence="11">SWI/SNF-related matrix-associated actin-dependent regulator of chromatin subfamily A-like protein 1</fullName>
    </recommendedName>
</protein>
<feature type="region of interest" description="Disordered" evidence="5">
    <location>
        <begin position="1"/>
        <end position="87"/>
    </location>
</feature>
<dbReference type="GO" id="GO:0006281">
    <property type="term" value="P:DNA repair"/>
    <property type="evidence" value="ECO:0007669"/>
    <property type="project" value="TreeGrafter"/>
</dbReference>
<accession>A0A8S1D9I3</accession>
<dbReference type="GO" id="GO:0043596">
    <property type="term" value="C:nuclear replication fork"/>
    <property type="evidence" value="ECO:0007669"/>
    <property type="project" value="TreeGrafter"/>
</dbReference>
<dbReference type="Pfam" id="PF07443">
    <property type="entry name" value="HARP"/>
    <property type="match status" value="1"/>
</dbReference>
<keyword evidence="3" id="KW-0539">Nucleus</keyword>
<dbReference type="Gene3D" id="3.40.50.300">
    <property type="entry name" value="P-loop containing nucleotide triphosphate hydrolases"/>
    <property type="match status" value="1"/>
</dbReference>
<evidence type="ECO:0000313" key="10">
    <source>
        <dbReference type="Proteomes" id="UP000494165"/>
    </source>
</evidence>
<evidence type="ECO:0000256" key="3">
    <source>
        <dbReference type="ARBA" id="ARBA00023242"/>
    </source>
</evidence>
<dbReference type="InterPro" id="IPR038718">
    <property type="entry name" value="SNF2-like_sf"/>
</dbReference>
<dbReference type="InterPro" id="IPR049730">
    <property type="entry name" value="SNF2/RAD54-like_C"/>
</dbReference>
<dbReference type="InterPro" id="IPR014001">
    <property type="entry name" value="Helicase_ATP-bd"/>
</dbReference>
<comment type="caution">
    <text evidence="9">The sequence shown here is derived from an EMBL/GenBank/DDBJ whole genome shotgun (WGS) entry which is preliminary data.</text>
</comment>
<dbReference type="PROSITE" id="PS51192">
    <property type="entry name" value="HELICASE_ATP_BIND_1"/>
    <property type="match status" value="1"/>
</dbReference>
<dbReference type="Proteomes" id="UP000494165">
    <property type="component" value="Unassembled WGS sequence"/>
</dbReference>
<gene>
    <name evidence="9" type="ORF">CLODIP_2_CD03149</name>
</gene>
<keyword evidence="10" id="KW-1185">Reference proteome</keyword>
<feature type="compositionally biased region" description="Low complexity" evidence="5">
    <location>
        <begin position="27"/>
        <end position="43"/>
    </location>
</feature>